<accession>A0AC61MX33</accession>
<organism evidence="1 2">
    <name type="scientific">Aristaeella hokkaidonensis</name>
    <dbReference type="NCBI Taxonomy" id="3046382"/>
    <lineage>
        <taxon>Bacteria</taxon>
        <taxon>Bacillati</taxon>
        <taxon>Bacillota</taxon>
        <taxon>Clostridia</taxon>
        <taxon>Eubacteriales</taxon>
        <taxon>Aristaeellaceae</taxon>
        <taxon>Aristaeella</taxon>
    </lineage>
</organism>
<sequence length="183" mass="22136">MDRIDARKLLEEQFARSLALDKYKLIMYTVKTIDLSKDYGFQKTFNAFYRIRRNTEWRECFYGLFECAKKNHFSFEEVINKLYAETGNVEASFTSKMIATIDPDKPIWDQYVLHNLGLELKGKTSQERIKNAVVIYYRIENWFDNYLQTDEAYENIAEFDRWFPNYTWLSSVKKIDYLLWSKR</sequence>
<dbReference type="EMBL" id="CP068393">
    <property type="protein sequence ID" value="QUC66118.1"/>
    <property type="molecule type" value="Genomic_DNA"/>
</dbReference>
<proteinExistence type="predicted"/>
<dbReference type="Proteomes" id="UP000682782">
    <property type="component" value="Chromosome"/>
</dbReference>
<evidence type="ECO:0000313" key="2">
    <source>
        <dbReference type="Proteomes" id="UP000682782"/>
    </source>
</evidence>
<evidence type="ECO:0000313" key="1">
    <source>
        <dbReference type="EMBL" id="QUC66118.1"/>
    </source>
</evidence>
<protein>
    <submittedName>
        <fullName evidence="1">Uncharacterized protein</fullName>
    </submittedName>
</protein>
<name>A0AC61MX33_9FIRM</name>
<keyword evidence="2" id="KW-1185">Reference proteome</keyword>
<gene>
    <name evidence="1" type="ORF">JYE49_09575</name>
</gene>
<reference evidence="1" key="1">
    <citation type="submission" date="2021-01" db="EMBL/GenBank/DDBJ databases">
        <title>Complete genome sequence of Clostridiales bacterium R-7.</title>
        <authorList>
            <person name="Mahoney-Kurpe S.C."/>
            <person name="Palevich N."/>
            <person name="Koike S."/>
            <person name="Moon C.D."/>
            <person name="Attwood G.T."/>
        </authorList>
    </citation>
    <scope>NUCLEOTIDE SEQUENCE</scope>
    <source>
        <strain evidence="1">R-7</strain>
    </source>
</reference>